<name>A0ACB7CAY0_9ASCO</name>
<dbReference type="Proteomes" id="UP000768646">
    <property type="component" value="Unassembled WGS sequence"/>
</dbReference>
<proteinExistence type="predicted"/>
<evidence type="ECO:0000313" key="2">
    <source>
        <dbReference type="Proteomes" id="UP000768646"/>
    </source>
</evidence>
<keyword evidence="2" id="KW-1185">Reference proteome</keyword>
<protein>
    <submittedName>
        <fullName evidence="1">Uncharacterized protein</fullName>
    </submittedName>
</protein>
<dbReference type="EMBL" id="JABTEG010000007">
    <property type="protein sequence ID" value="KAG4304545.1"/>
    <property type="molecule type" value="Genomic_DNA"/>
</dbReference>
<reference evidence="1 2" key="1">
    <citation type="journal article" date="2021" name="Commun. Biol.">
        <title>Genomic insights into the host specific adaptation of the Pneumocystis genus.</title>
        <authorList>
            <person name="Cisse O.H."/>
            <person name="Ma L."/>
            <person name="Dekker J.P."/>
            <person name="Khil P.P."/>
            <person name="Youn J.-H."/>
            <person name="Brenchley J.M."/>
            <person name="Blair R."/>
            <person name="Pahar B."/>
            <person name="Chabe M."/>
            <person name="Van Rompay K.K.A."/>
            <person name="Keesler R."/>
            <person name="Sukura A."/>
            <person name="Hirsch V."/>
            <person name="Kutty G."/>
            <person name="Liu Y."/>
            <person name="Peng L."/>
            <person name="Chen J."/>
            <person name="Song J."/>
            <person name="Weissenbacher-Lang C."/>
            <person name="Xu J."/>
            <person name="Upham N.S."/>
            <person name="Stajich J.E."/>
            <person name="Cuomo C.A."/>
            <person name="Cushion M.T."/>
            <person name="Kovacs J.A."/>
        </authorList>
    </citation>
    <scope>NUCLEOTIDE SEQUENCE [LARGE SCALE GENOMIC DNA]</scope>
    <source>
        <strain evidence="1 2">RABM</strain>
    </source>
</reference>
<accession>A0ACB7CAY0</accession>
<sequence length="366" mass="42256">MVLKVNDFQMDYEEKNDKEGLNEFSSEFKSKKQNHDSLDFSSEEFDMSKTESLNIVRAEALYLKGVEEMSTEDVKEYCITYCLSASPSIEWIDDSSCNLVYPDASSALSALSYICQSKIDTLYINSLVPAKMHPKYNNSKLFIRHSRISDKKAPGARERSRWYLFHPHPDEKRDMTYRYKRDVSQRFNPYKRMKKQHNTTFGSLFKKNKPVVLSMLHNSSLHLNRDSRISGNPQLLLDSSSGNNVELFPEKLSISKVDRFVQILQPSANIITSDGLSKASNKELFPEKQEDLVCKELFLEKLKETSHEKIPEKLNGTFHKELFPEKILGSQRHSGYFSSNDVSEKVPFVLSIRGSSKRKNNEIDIF</sequence>
<organism evidence="1 2">
    <name type="scientific">Pneumocystis oryctolagi</name>
    <dbReference type="NCBI Taxonomy" id="42067"/>
    <lineage>
        <taxon>Eukaryota</taxon>
        <taxon>Fungi</taxon>
        <taxon>Dikarya</taxon>
        <taxon>Ascomycota</taxon>
        <taxon>Taphrinomycotina</taxon>
        <taxon>Pneumocystomycetes</taxon>
        <taxon>Pneumocystaceae</taxon>
        <taxon>Pneumocystis</taxon>
    </lineage>
</organism>
<gene>
    <name evidence="1" type="ORF">PORY_001938</name>
</gene>
<evidence type="ECO:0000313" key="1">
    <source>
        <dbReference type="EMBL" id="KAG4304545.1"/>
    </source>
</evidence>
<comment type="caution">
    <text evidence="1">The sequence shown here is derived from an EMBL/GenBank/DDBJ whole genome shotgun (WGS) entry which is preliminary data.</text>
</comment>